<dbReference type="EMBL" id="CM001220">
    <property type="protein sequence ID" value="KEH30122.1"/>
    <property type="molecule type" value="Genomic_DNA"/>
</dbReference>
<dbReference type="AlphaFoldDB" id="A0A072UK87"/>
<sequence>MTLLKFPETIAKFYITSLAICIDDSDCPKSPCSGPDEVPSCRFWDWMNVEGLFLLIVLGYEGSPGDHPYSGRATTQVRETSHSYPKL</sequence>
<organism evidence="2 4">
    <name type="scientific">Medicago truncatula</name>
    <name type="common">Barrel medic</name>
    <name type="synonym">Medicago tribuloides</name>
    <dbReference type="NCBI Taxonomy" id="3880"/>
    <lineage>
        <taxon>Eukaryota</taxon>
        <taxon>Viridiplantae</taxon>
        <taxon>Streptophyta</taxon>
        <taxon>Embryophyta</taxon>
        <taxon>Tracheophyta</taxon>
        <taxon>Spermatophyta</taxon>
        <taxon>Magnoliopsida</taxon>
        <taxon>eudicotyledons</taxon>
        <taxon>Gunneridae</taxon>
        <taxon>Pentapetalae</taxon>
        <taxon>rosids</taxon>
        <taxon>fabids</taxon>
        <taxon>Fabales</taxon>
        <taxon>Fabaceae</taxon>
        <taxon>Papilionoideae</taxon>
        <taxon>50 kb inversion clade</taxon>
        <taxon>NPAAA clade</taxon>
        <taxon>Hologalegina</taxon>
        <taxon>IRL clade</taxon>
        <taxon>Trifolieae</taxon>
        <taxon>Medicago</taxon>
    </lineage>
</organism>
<dbReference type="HOGENOM" id="CLU_2486785_0_0_1"/>
<proteinExistence type="predicted"/>
<evidence type="ECO:0000313" key="4">
    <source>
        <dbReference type="Proteomes" id="UP000002051"/>
    </source>
</evidence>
<reference evidence="2 4" key="1">
    <citation type="journal article" date="2011" name="Nature">
        <title>The Medicago genome provides insight into the evolution of rhizobial symbioses.</title>
        <authorList>
            <person name="Young N.D."/>
            <person name="Debelle F."/>
            <person name="Oldroyd G.E."/>
            <person name="Geurts R."/>
            <person name="Cannon S.B."/>
            <person name="Udvardi M.K."/>
            <person name="Benedito V.A."/>
            <person name="Mayer K.F."/>
            <person name="Gouzy J."/>
            <person name="Schoof H."/>
            <person name="Van de Peer Y."/>
            <person name="Proost S."/>
            <person name="Cook D.R."/>
            <person name="Meyers B.C."/>
            <person name="Spannagl M."/>
            <person name="Cheung F."/>
            <person name="De Mita S."/>
            <person name="Krishnakumar V."/>
            <person name="Gundlach H."/>
            <person name="Zhou S."/>
            <person name="Mudge J."/>
            <person name="Bharti A.K."/>
            <person name="Murray J.D."/>
            <person name="Naoumkina M.A."/>
            <person name="Rosen B."/>
            <person name="Silverstein K.A."/>
            <person name="Tang H."/>
            <person name="Rombauts S."/>
            <person name="Zhao P.X."/>
            <person name="Zhou P."/>
            <person name="Barbe V."/>
            <person name="Bardou P."/>
            <person name="Bechner M."/>
            <person name="Bellec A."/>
            <person name="Berger A."/>
            <person name="Berges H."/>
            <person name="Bidwell S."/>
            <person name="Bisseling T."/>
            <person name="Choisne N."/>
            <person name="Couloux A."/>
            <person name="Denny R."/>
            <person name="Deshpande S."/>
            <person name="Dai X."/>
            <person name="Doyle J.J."/>
            <person name="Dudez A.M."/>
            <person name="Farmer A.D."/>
            <person name="Fouteau S."/>
            <person name="Franken C."/>
            <person name="Gibelin C."/>
            <person name="Gish J."/>
            <person name="Goldstein S."/>
            <person name="Gonzalez A.J."/>
            <person name="Green P.J."/>
            <person name="Hallab A."/>
            <person name="Hartog M."/>
            <person name="Hua A."/>
            <person name="Humphray S.J."/>
            <person name="Jeong D.H."/>
            <person name="Jing Y."/>
            <person name="Jocker A."/>
            <person name="Kenton S.M."/>
            <person name="Kim D.J."/>
            <person name="Klee K."/>
            <person name="Lai H."/>
            <person name="Lang C."/>
            <person name="Lin S."/>
            <person name="Macmil S.L."/>
            <person name="Magdelenat G."/>
            <person name="Matthews L."/>
            <person name="McCorrison J."/>
            <person name="Monaghan E.L."/>
            <person name="Mun J.H."/>
            <person name="Najar F.Z."/>
            <person name="Nicholson C."/>
            <person name="Noirot C."/>
            <person name="O'Bleness M."/>
            <person name="Paule C.R."/>
            <person name="Poulain J."/>
            <person name="Prion F."/>
            <person name="Qin B."/>
            <person name="Qu C."/>
            <person name="Retzel E.F."/>
            <person name="Riddle C."/>
            <person name="Sallet E."/>
            <person name="Samain S."/>
            <person name="Samson N."/>
            <person name="Sanders I."/>
            <person name="Saurat O."/>
            <person name="Scarpelli C."/>
            <person name="Schiex T."/>
            <person name="Segurens B."/>
            <person name="Severin A.J."/>
            <person name="Sherrier D.J."/>
            <person name="Shi R."/>
            <person name="Sims S."/>
            <person name="Singer S.R."/>
            <person name="Sinharoy S."/>
            <person name="Sterck L."/>
            <person name="Viollet A."/>
            <person name="Wang B.B."/>
            <person name="Wang K."/>
            <person name="Wang M."/>
            <person name="Wang X."/>
            <person name="Warfsmann J."/>
            <person name="Weissenbach J."/>
            <person name="White D.D."/>
            <person name="White J.D."/>
            <person name="Wiley G.B."/>
            <person name="Wincker P."/>
            <person name="Xing Y."/>
            <person name="Yang L."/>
            <person name="Yao Z."/>
            <person name="Ying F."/>
            <person name="Zhai J."/>
            <person name="Zhou L."/>
            <person name="Zuber A."/>
            <person name="Denarie J."/>
            <person name="Dixon R.A."/>
            <person name="May G.D."/>
            <person name="Schwartz D.C."/>
            <person name="Rogers J."/>
            <person name="Quetier F."/>
            <person name="Town C.D."/>
            <person name="Roe B.A."/>
        </authorList>
    </citation>
    <scope>NUCLEOTIDE SEQUENCE [LARGE SCALE GENOMIC DNA]</scope>
    <source>
        <strain evidence="2">A17</strain>
        <strain evidence="3 4">cv. Jemalong A17</strain>
    </source>
</reference>
<feature type="region of interest" description="Disordered" evidence="1">
    <location>
        <begin position="64"/>
        <end position="87"/>
    </location>
</feature>
<evidence type="ECO:0000313" key="3">
    <source>
        <dbReference type="EnsemblPlants" id="KEH30122"/>
    </source>
</evidence>
<gene>
    <name evidence="2" type="ordered locus">MTR_4g063655</name>
</gene>
<name>A0A072UK87_MEDTR</name>
<protein>
    <submittedName>
        <fullName evidence="2 3">Uncharacterized protein</fullName>
    </submittedName>
</protein>
<dbReference type="Proteomes" id="UP000002051">
    <property type="component" value="Chromosome 4"/>
</dbReference>
<accession>A0A072UK87</accession>
<dbReference type="EnsemblPlants" id="KEH30122">
    <property type="protein sequence ID" value="KEH30122"/>
    <property type="gene ID" value="MTR_4g063655"/>
</dbReference>
<dbReference type="PaxDb" id="3880-AES66064"/>
<evidence type="ECO:0000256" key="1">
    <source>
        <dbReference type="SAM" id="MobiDB-lite"/>
    </source>
</evidence>
<evidence type="ECO:0000313" key="2">
    <source>
        <dbReference type="EMBL" id="KEH30122.1"/>
    </source>
</evidence>
<reference evidence="3" key="3">
    <citation type="submission" date="2015-04" db="UniProtKB">
        <authorList>
            <consortium name="EnsemblPlants"/>
        </authorList>
    </citation>
    <scope>IDENTIFICATION</scope>
    <source>
        <strain evidence="3">cv. Jemalong A17</strain>
    </source>
</reference>
<keyword evidence="4" id="KW-1185">Reference proteome</keyword>
<reference evidence="2 4" key="2">
    <citation type="journal article" date="2014" name="BMC Genomics">
        <title>An improved genome release (version Mt4.0) for the model legume Medicago truncatula.</title>
        <authorList>
            <person name="Tang H."/>
            <person name="Krishnakumar V."/>
            <person name="Bidwell S."/>
            <person name="Rosen B."/>
            <person name="Chan A."/>
            <person name="Zhou S."/>
            <person name="Gentzbittel L."/>
            <person name="Childs K.L."/>
            <person name="Yandell M."/>
            <person name="Gundlach H."/>
            <person name="Mayer K.F."/>
            <person name="Schwartz D.C."/>
            <person name="Town C.D."/>
        </authorList>
    </citation>
    <scope>GENOME REANNOTATION</scope>
    <source>
        <strain evidence="2">A17</strain>
        <strain evidence="3 4">cv. Jemalong A17</strain>
    </source>
</reference>